<dbReference type="Gene3D" id="3.10.180.10">
    <property type="entry name" value="2,3-Dihydroxybiphenyl 1,2-Dioxygenase, domain 1"/>
    <property type="match status" value="1"/>
</dbReference>
<evidence type="ECO:0000313" key="3">
    <source>
        <dbReference type="Proteomes" id="UP001597079"/>
    </source>
</evidence>
<dbReference type="Pfam" id="PF00903">
    <property type="entry name" value="Glyoxalase"/>
    <property type="match status" value="1"/>
</dbReference>
<dbReference type="Proteomes" id="UP001597079">
    <property type="component" value="Unassembled WGS sequence"/>
</dbReference>
<dbReference type="InterPro" id="IPR037523">
    <property type="entry name" value="VOC_core"/>
</dbReference>
<organism evidence="2 3">
    <name type="scientific">Alicyclobacillus fodiniaquatilis</name>
    <dbReference type="NCBI Taxonomy" id="1661150"/>
    <lineage>
        <taxon>Bacteria</taxon>
        <taxon>Bacillati</taxon>
        <taxon>Bacillota</taxon>
        <taxon>Bacilli</taxon>
        <taxon>Bacillales</taxon>
        <taxon>Alicyclobacillaceae</taxon>
        <taxon>Alicyclobacillus</taxon>
    </lineage>
</organism>
<reference evidence="3" key="1">
    <citation type="journal article" date="2019" name="Int. J. Syst. Evol. Microbiol.">
        <title>The Global Catalogue of Microorganisms (GCM) 10K type strain sequencing project: providing services to taxonomists for standard genome sequencing and annotation.</title>
        <authorList>
            <consortium name="The Broad Institute Genomics Platform"/>
            <consortium name="The Broad Institute Genome Sequencing Center for Infectious Disease"/>
            <person name="Wu L."/>
            <person name="Ma J."/>
        </authorList>
    </citation>
    <scope>NUCLEOTIDE SEQUENCE [LARGE SCALE GENOMIC DNA]</scope>
    <source>
        <strain evidence="3">CGMCC 1.12286</strain>
    </source>
</reference>
<evidence type="ECO:0000313" key="2">
    <source>
        <dbReference type="EMBL" id="MFD1676974.1"/>
    </source>
</evidence>
<name>A0ABW4JM76_9BACL</name>
<evidence type="ECO:0000259" key="1">
    <source>
        <dbReference type="PROSITE" id="PS51819"/>
    </source>
</evidence>
<accession>A0ABW4JM76</accession>
<comment type="caution">
    <text evidence="2">The sequence shown here is derived from an EMBL/GenBank/DDBJ whole genome shotgun (WGS) entry which is preliminary data.</text>
</comment>
<gene>
    <name evidence="2" type="ORF">ACFSB2_20060</name>
</gene>
<sequence length="114" mass="13172">MKTSLTHVRINVSDINQSIKWYEEILGFVVTTRYPAENPTYIGFEDELGAGFSIQQEENVPSYGRFNFQVDDVQLLWEKTKDRATVIEELWTTPWGTTKFTISDPDGNELGFMK</sequence>
<dbReference type="SUPFAM" id="SSF54593">
    <property type="entry name" value="Glyoxalase/Bleomycin resistance protein/Dihydroxybiphenyl dioxygenase"/>
    <property type="match status" value="1"/>
</dbReference>
<dbReference type="InterPro" id="IPR029068">
    <property type="entry name" value="Glyas_Bleomycin-R_OHBP_Dase"/>
</dbReference>
<feature type="domain" description="VOC" evidence="1">
    <location>
        <begin position="4"/>
        <end position="114"/>
    </location>
</feature>
<proteinExistence type="predicted"/>
<protein>
    <submittedName>
        <fullName evidence="2">VOC family protein</fullName>
    </submittedName>
</protein>
<dbReference type="RefSeq" id="WP_377944886.1">
    <property type="nucleotide sequence ID" value="NZ_JBHUCX010000083.1"/>
</dbReference>
<dbReference type="InterPro" id="IPR004360">
    <property type="entry name" value="Glyas_Fos-R_dOase_dom"/>
</dbReference>
<keyword evidence="3" id="KW-1185">Reference proteome</keyword>
<dbReference type="CDD" id="cd06587">
    <property type="entry name" value="VOC"/>
    <property type="match status" value="1"/>
</dbReference>
<dbReference type="PROSITE" id="PS51819">
    <property type="entry name" value="VOC"/>
    <property type="match status" value="1"/>
</dbReference>
<dbReference type="EMBL" id="JBHUCX010000083">
    <property type="protein sequence ID" value="MFD1676974.1"/>
    <property type="molecule type" value="Genomic_DNA"/>
</dbReference>